<feature type="region of interest" description="Disordered" evidence="1">
    <location>
        <begin position="172"/>
        <end position="222"/>
    </location>
</feature>
<reference evidence="2 3" key="1">
    <citation type="submission" date="2018-08" db="EMBL/GenBank/DDBJ databases">
        <title>Genome and evolution of the arbuscular mycorrhizal fungus Diversispora epigaea (formerly Glomus versiforme) and its bacterial endosymbionts.</title>
        <authorList>
            <person name="Sun X."/>
            <person name="Fei Z."/>
            <person name="Harrison M."/>
        </authorList>
    </citation>
    <scope>NUCLEOTIDE SEQUENCE [LARGE SCALE GENOMIC DNA]</scope>
    <source>
        <strain evidence="2 3">IT104</strain>
    </source>
</reference>
<dbReference type="AlphaFoldDB" id="A0A397HMV1"/>
<evidence type="ECO:0000313" key="2">
    <source>
        <dbReference type="EMBL" id="RHZ63298.1"/>
    </source>
</evidence>
<dbReference type="Proteomes" id="UP000266861">
    <property type="component" value="Unassembled WGS sequence"/>
</dbReference>
<dbReference type="EMBL" id="PQFF01000302">
    <property type="protein sequence ID" value="RHZ63298.1"/>
    <property type="molecule type" value="Genomic_DNA"/>
</dbReference>
<name>A0A397HMV1_9GLOM</name>
<protein>
    <submittedName>
        <fullName evidence="2">Uncharacterized protein</fullName>
    </submittedName>
</protein>
<gene>
    <name evidence="2" type="ORF">Glove_330g76</name>
</gene>
<keyword evidence="3" id="KW-1185">Reference proteome</keyword>
<feature type="region of interest" description="Disordered" evidence="1">
    <location>
        <begin position="248"/>
        <end position="277"/>
    </location>
</feature>
<sequence length="662" mass="75855">MEFFSLLVFVKMSSTLFSDNPFEYSEYFSKTKSHEWKEMGFILWLENEGEDLFAGSKPLQERKMKWHKQFLNSLEAVISICKIFLDDPARTITTGDRSYVKAIMNKASCLCKYLEKVPHDVSQWWTQRELGKYKEREKLIMAKDSLSQVEWTSARNVKTRKRFWEVDALGEGDSKHDDSDYSKESPSKKNRKNINDTSTTSPPYQILYESTPRSKYSPVYDESSSSDLEILPKNLTDAFRAVSNNSEDHLNMTTDDTSPEDHLDMTTDTSPEDHLDMTTASNTSLALIKEAGNKKRKIKKYIARDIVKEILDAYQIRILAGEKLIYNGVNVLDFIHSTNVIEKGPLSIGVINIYNTDCTKYLPDEFKNYISDQIQDLEIKAVEFADGKCIDKLYVNCEEEVLQFLDKFEHVEDLESLGKSLDENSISYSTASNDLIYIQNLLHHFYFLYKNDILLQPMSEYEFNAYVWTPLLKNAFLGKADIKLNYGELASKSYNRLKEILNIAGNSAPKLDGKGFLKSLGTEILAQEDGVLNTHGKRTGDLKKLEYCMKVILTVLYFALPSASKSKISEIETYSLQSNGFRLTISASKYLFENTIVTMDLQDIDVPKTVEGFSTLIKAIKIVLSWKSRTRKNTNLFYEIIKKGHGRLKNGVLFTPKKFTGL</sequence>
<dbReference type="OrthoDB" id="2415397at2759"/>
<accession>A0A397HMV1</accession>
<evidence type="ECO:0000256" key="1">
    <source>
        <dbReference type="SAM" id="MobiDB-lite"/>
    </source>
</evidence>
<organism evidence="2 3">
    <name type="scientific">Diversispora epigaea</name>
    <dbReference type="NCBI Taxonomy" id="1348612"/>
    <lineage>
        <taxon>Eukaryota</taxon>
        <taxon>Fungi</taxon>
        <taxon>Fungi incertae sedis</taxon>
        <taxon>Mucoromycota</taxon>
        <taxon>Glomeromycotina</taxon>
        <taxon>Glomeromycetes</taxon>
        <taxon>Diversisporales</taxon>
        <taxon>Diversisporaceae</taxon>
        <taxon>Diversispora</taxon>
    </lineage>
</organism>
<feature type="compositionally biased region" description="Basic and acidic residues" evidence="1">
    <location>
        <begin position="172"/>
        <end position="187"/>
    </location>
</feature>
<comment type="caution">
    <text evidence="2">The sequence shown here is derived from an EMBL/GenBank/DDBJ whole genome shotgun (WGS) entry which is preliminary data.</text>
</comment>
<proteinExistence type="predicted"/>
<dbReference type="STRING" id="1348612.A0A397HMV1"/>
<evidence type="ECO:0000313" key="3">
    <source>
        <dbReference type="Proteomes" id="UP000266861"/>
    </source>
</evidence>
<feature type="compositionally biased region" description="Basic and acidic residues" evidence="1">
    <location>
        <begin position="259"/>
        <end position="276"/>
    </location>
</feature>